<dbReference type="InterPro" id="IPR018643">
    <property type="entry name" value="DUF2069_membrane"/>
</dbReference>
<reference evidence="2" key="1">
    <citation type="submission" date="2014-12" db="EMBL/GenBank/DDBJ databases">
        <authorList>
            <person name="Salcher M.M."/>
        </authorList>
    </citation>
    <scope>NUCLEOTIDE SEQUENCE [LARGE SCALE GENOMIC DNA]</scope>
    <source>
        <strain evidence="2">MMS-10A-171</strain>
    </source>
</reference>
<dbReference type="OrthoDB" id="9181360at2"/>
<dbReference type="STRING" id="1581557.BN1208_0447"/>
<name>A0A0D6EUG9_9PROT</name>
<evidence type="ECO:0000313" key="2">
    <source>
        <dbReference type="Proteomes" id="UP000064007"/>
    </source>
</evidence>
<dbReference type="Proteomes" id="UP000064007">
    <property type="component" value="Chromosome 1"/>
</dbReference>
<dbReference type="EMBL" id="LN827929">
    <property type="protein sequence ID" value="CEZ19340.1"/>
    <property type="molecule type" value="Genomic_DNA"/>
</dbReference>
<keyword evidence="2" id="KW-1185">Reference proteome</keyword>
<gene>
    <name evidence="1" type="ORF">BN1208_0447</name>
</gene>
<sequence>MKNYLQLGASVSLICLIFLLCSWELFLAPFKSQSSWLVLKVVPLLISMMGILKGKIYTYKWSGLLIFIYFIEGVVRAYSDLGLSSKIALLEVFLSVVFFLCVTFYLKVSRP</sequence>
<evidence type="ECO:0000313" key="1">
    <source>
        <dbReference type="EMBL" id="CEZ19340.1"/>
    </source>
</evidence>
<dbReference type="RefSeq" id="WP_046487480.1">
    <property type="nucleotide sequence ID" value="NZ_LN827929.1"/>
</dbReference>
<dbReference type="KEGG" id="mbat:BN1208_0447"/>
<dbReference type="Pfam" id="PF09842">
    <property type="entry name" value="DUF2069"/>
    <property type="match status" value="1"/>
</dbReference>
<protein>
    <submittedName>
        <fullName evidence="1">Uncharacterized protein</fullName>
    </submittedName>
</protein>
<dbReference type="AlphaFoldDB" id="A0A0D6EUG9"/>
<proteinExistence type="predicted"/>
<organism evidence="1 2">
    <name type="scientific">Candidatus Methylopumilus planktonicus</name>
    <dbReference type="NCBI Taxonomy" id="1581557"/>
    <lineage>
        <taxon>Bacteria</taxon>
        <taxon>Pseudomonadati</taxon>
        <taxon>Pseudomonadota</taxon>
        <taxon>Betaproteobacteria</taxon>
        <taxon>Nitrosomonadales</taxon>
        <taxon>Methylophilaceae</taxon>
        <taxon>Candidatus Methylopumilus</taxon>
    </lineage>
</organism>
<accession>A0A0D6EUG9</accession>
<dbReference type="HOGENOM" id="CLU_122357_0_1_4"/>